<dbReference type="InterPro" id="IPR017853">
    <property type="entry name" value="GH"/>
</dbReference>
<dbReference type="InterPro" id="IPR051923">
    <property type="entry name" value="Glycosyl_Hydrolase_39"/>
</dbReference>
<keyword evidence="3" id="KW-1185">Reference proteome</keyword>
<sequence length="452" mass="50887">MTTITRQEPAPLALWGGVECTVNRVGDRVHDQLHASGHHHRPCDIERIAGLGVRAVRYPVLWERTEPSPGRREFAWSDRRLRLLRARGVTPIVGLVHHGSGPRHTDLLDPQFPRLLADFAGAVARRYPWVELYTPVNEPLTTARFSGLYGHWYPHHRSDASFCRALIHQCLATQRAMREIQRINPAARLLHTEDLGATLSTPALRYQAEFENRRRFLSHDLLGGRVGRDHPLYPYLLKFGVTEGELAELRDQPPPDLLGVNHYVTSVRFLDDRIEHYPAGLVGGNGRHHYVDVEAVRVCDDAVPGPYELLCELAARYGLPIAVTEAHLACHVDEQIRWFDELWRAALRCREAGVDVRAVTAWSLFGAFDWHCLVTRETGRYEPGAFDVRDGTPRPTELARYLAGLARGETARHPALAVPGWWRQPSRLIYPSPASSGRETPHHADAAVPPGA</sequence>
<evidence type="ECO:0000313" key="3">
    <source>
        <dbReference type="Proteomes" id="UP001221686"/>
    </source>
</evidence>
<dbReference type="InterPro" id="IPR001360">
    <property type="entry name" value="Glyco_hydro_1"/>
</dbReference>
<dbReference type="PANTHER" id="PTHR12631">
    <property type="entry name" value="ALPHA-L-IDURONIDASE"/>
    <property type="match status" value="1"/>
</dbReference>
<name>A0ABT5DSI6_9BACT</name>
<dbReference type="Gene3D" id="3.20.20.80">
    <property type="entry name" value="Glycosidases"/>
    <property type="match status" value="1"/>
</dbReference>
<reference evidence="2 3" key="1">
    <citation type="submission" date="2022-11" db="EMBL/GenBank/DDBJ databases">
        <title>Minimal conservation of predation-associated metabolite biosynthetic gene clusters underscores biosynthetic potential of Myxococcota including descriptions for ten novel species: Archangium lansinium sp. nov., Myxococcus landrumus sp. nov., Nannocystis bai.</title>
        <authorList>
            <person name="Ahearne A."/>
            <person name="Stevens C."/>
            <person name="Dowd S."/>
        </authorList>
    </citation>
    <scope>NUCLEOTIDE SEQUENCE [LARGE SCALE GENOMIC DNA]</scope>
    <source>
        <strain evidence="2 3">BB15-2</strain>
    </source>
</reference>
<accession>A0ABT5DSI6</accession>
<dbReference type="EMBL" id="JAQNDL010000001">
    <property type="protein sequence ID" value="MDC0715698.1"/>
    <property type="molecule type" value="Genomic_DNA"/>
</dbReference>
<dbReference type="Proteomes" id="UP001221686">
    <property type="component" value="Unassembled WGS sequence"/>
</dbReference>
<organism evidence="2 3">
    <name type="scientific">Nannocystis bainbridge</name>
    <dbReference type="NCBI Taxonomy" id="2995303"/>
    <lineage>
        <taxon>Bacteria</taxon>
        <taxon>Pseudomonadati</taxon>
        <taxon>Myxococcota</taxon>
        <taxon>Polyangia</taxon>
        <taxon>Nannocystales</taxon>
        <taxon>Nannocystaceae</taxon>
        <taxon>Nannocystis</taxon>
    </lineage>
</organism>
<dbReference type="Pfam" id="PF00232">
    <property type="entry name" value="Glyco_hydro_1"/>
    <property type="match status" value="1"/>
</dbReference>
<evidence type="ECO:0000313" key="2">
    <source>
        <dbReference type="EMBL" id="MDC0715698.1"/>
    </source>
</evidence>
<gene>
    <name evidence="2" type="ORF">POL25_02270</name>
</gene>
<feature type="region of interest" description="Disordered" evidence="1">
    <location>
        <begin position="432"/>
        <end position="452"/>
    </location>
</feature>
<dbReference type="SUPFAM" id="SSF51445">
    <property type="entry name" value="(Trans)glycosidases"/>
    <property type="match status" value="1"/>
</dbReference>
<proteinExistence type="predicted"/>
<dbReference type="RefSeq" id="WP_272084123.1">
    <property type="nucleotide sequence ID" value="NZ_JAQNDL010000001.1"/>
</dbReference>
<dbReference type="PANTHER" id="PTHR12631:SF10">
    <property type="entry name" value="BETA-XYLOSIDASE-LIKE PROTEIN-RELATED"/>
    <property type="match status" value="1"/>
</dbReference>
<protein>
    <submittedName>
        <fullName evidence="2">Family 1 glycosylhydrolase</fullName>
    </submittedName>
</protein>
<comment type="caution">
    <text evidence="2">The sequence shown here is derived from an EMBL/GenBank/DDBJ whole genome shotgun (WGS) entry which is preliminary data.</text>
</comment>
<evidence type="ECO:0000256" key="1">
    <source>
        <dbReference type="SAM" id="MobiDB-lite"/>
    </source>
</evidence>